<evidence type="ECO:0000313" key="1">
    <source>
        <dbReference type="EMBL" id="GER26680.1"/>
    </source>
</evidence>
<organism evidence="1 2">
    <name type="scientific">Striga asiatica</name>
    <name type="common">Asiatic witchweed</name>
    <name type="synonym">Buchnera asiatica</name>
    <dbReference type="NCBI Taxonomy" id="4170"/>
    <lineage>
        <taxon>Eukaryota</taxon>
        <taxon>Viridiplantae</taxon>
        <taxon>Streptophyta</taxon>
        <taxon>Embryophyta</taxon>
        <taxon>Tracheophyta</taxon>
        <taxon>Spermatophyta</taxon>
        <taxon>Magnoliopsida</taxon>
        <taxon>eudicotyledons</taxon>
        <taxon>Gunneridae</taxon>
        <taxon>Pentapetalae</taxon>
        <taxon>asterids</taxon>
        <taxon>lamiids</taxon>
        <taxon>Lamiales</taxon>
        <taxon>Orobanchaceae</taxon>
        <taxon>Buchnereae</taxon>
        <taxon>Striga</taxon>
    </lineage>
</organism>
<proteinExistence type="predicted"/>
<dbReference type="PANTHER" id="PTHR34710">
    <property type="entry name" value="OS03G0834100 PROTEIN"/>
    <property type="match status" value="1"/>
</dbReference>
<keyword evidence="2" id="KW-1185">Reference proteome</keyword>
<evidence type="ECO:0000313" key="2">
    <source>
        <dbReference type="Proteomes" id="UP000325081"/>
    </source>
</evidence>
<dbReference type="AlphaFoldDB" id="A0A5A7P1S7"/>
<comment type="caution">
    <text evidence="1">The sequence shown here is derived from an EMBL/GenBank/DDBJ whole genome shotgun (WGS) entry which is preliminary data.</text>
</comment>
<gene>
    <name evidence="1" type="ORF">STAS_02335</name>
</gene>
<dbReference type="PANTHER" id="PTHR34710:SF20">
    <property type="entry name" value="OS10G0550200 PROTEIN"/>
    <property type="match status" value="1"/>
</dbReference>
<accession>A0A5A7P1S7</accession>
<reference evidence="2" key="1">
    <citation type="journal article" date="2019" name="Curr. Biol.">
        <title>Genome Sequence of Striga asiatica Provides Insight into the Evolution of Plant Parasitism.</title>
        <authorList>
            <person name="Yoshida S."/>
            <person name="Kim S."/>
            <person name="Wafula E.K."/>
            <person name="Tanskanen J."/>
            <person name="Kim Y.M."/>
            <person name="Honaas L."/>
            <person name="Yang Z."/>
            <person name="Spallek T."/>
            <person name="Conn C.E."/>
            <person name="Ichihashi Y."/>
            <person name="Cheong K."/>
            <person name="Cui S."/>
            <person name="Der J.P."/>
            <person name="Gundlach H."/>
            <person name="Jiao Y."/>
            <person name="Hori C."/>
            <person name="Ishida J.K."/>
            <person name="Kasahara H."/>
            <person name="Kiba T."/>
            <person name="Kim M.S."/>
            <person name="Koo N."/>
            <person name="Laohavisit A."/>
            <person name="Lee Y.H."/>
            <person name="Lumba S."/>
            <person name="McCourt P."/>
            <person name="Mortimer J.C."/>
            <person name="Mutuku J.M."/>
            <person name="Nomura T."/>
            <person name="Sasaki-Sekimoto Y."/>
            <person name="Seto Y."/>
            <person name="Wang Y."/>
            <person name="Wakatake T."/>
            <person name="Sakakibara H."/>
            <person name="Demura T."/>
            <person name="Yamaguchi S."/>
            <person name="Yoneyama K."/>
            <person name="Manabe R.I."/>
            <person name="Nelson D.C."/>
            <person name="Schulman A.H."/>
            <person name="Timko M.P."/>
            <person name="dePamphilis C.W."/>
            <person name="Choi D."/>
            <person name="Shirasu K."/>
        </authorList>
    </citation>
    <scope>NUCLEOTIDE SEQUENCE [LARGE SCALE GENOMIC DNA]</scope>
    <source>
        <strain evidence="2">cv. UVA1</strain>
    </source>
</reference>
<protein>
    <submittedName>
        <fullName evidence="1">Cystatin/monellin superfamily protein</fullName>
    </submittedName>
</protein>
<name>A0A5A7P1S7_STRAF</name>
<dbReference type="Proteomes" id="UP000325081">
    <property type="component" value="Unassembled WGS sequence"/>
</dbReference>
<sequence length="233" mass="27011">MIISWTWEEVAQLALRDYNKNHGTYLELVRVLDDKVWNNFLADAGVWKHINFEARRRNVGSNDNEALGNIVLVAHITFVVRIQDFVLEKRSCETIILSEQDAIEFAEFAIHDYNEKHRTNLKLEMALEYNRFEGLGVLMGFTKKKTTWVHMNLVARVGPNEDYSFSLPSSIYQNVADYEYVLATLALVNTSKHRPVSKKDGLWCRFCPDGILHPMKGYFYNFYPPDAAVENLL</sequence>
<dbReference type="EMBL" id="BKCP01001114">
    <property type="protein sequence ID" value="GER26680.1"/>
    <property type="molecule type" value="Genomic_DNA"/>
</dbReference>